<dbReference type="EMBL" id="VSSQ01093192">
    <property type="protein sequence ID" value="MPN38137.1"/>
    <property type="molecule type" value="Genomic_DNA"/>
</dbReference>
<dbReference type="AlphaFoldDB" id="A0A645HGQ6"/>
<proteinExistence type="predicted"/>
<name>A0A645HGQ6_9ZZZZ</name>
<gene>
    <name evidence="1" type="ORF">SDC9_185661</name>
</gene>
<reference evidence="1" key="1">
    <citation type="submission" date="2019-08" db="EMBL/GenBank/DDBJ databases">
        <authorList>
            <person name="Kucharzyk K."/>
            <person name="Murdoch R.W."/>
            <person name="Higgins S."/>
            <person name="Loffler F."/>
        </authorList>
    </citation>
    <scope>NUCLEOTIDE SEQUENCE</scope>
</reference>
<organism evidence="1">
    <name type="scientific">bioreactor metagenome</name>
    <dbReference type="NCBI Taxonomy" id="1076179"/>
    <lineage>
        <taxon>unclassified sequences</taxon>
        <taxon>metagenomes</taxon>
        <taxon>ecological metagenomes</taxon>
    </lineage>
</organism>
<protein>
    <submittedName>
        <fullName evidence="1">Uncharacterized protein</fullName>
    </submittedName>
</protein>
<accession>A0A645HGQ6</accession>
<evidence type="ECO:0000313" key="1">
    <source>
        <dbReference type="EMBL" id="MPN38137.1"/>
    </source>
</evidence>
<comment type="caution">
    <text evidence="1">The sequence shown here is derived from an EMBL/GenBank/DDBJ whole genome shotgun (WGS) entry which is preliminary data.</text>
</comment>
<sequence length="73" mass="7626">MQGQAVDRGVQVSGAGFELGGCGLAQCVALLQGGAQIVEAAYHRCIAAVEVGRIKRLVELFGLVTFDLLQHDA</sequence>